<dbReference type="PROSITE" id="PS50977">
    <property type="entry name" value="HTH_TETR_2"/>
    <property type="match status" value="1"/>
</dbReference>
<dbReference type="Gene3D" id="1.10.357.10">
    <property type="entry name" value="Tetracycline Repressor, domain 2"/>
    <property type="match status" value="1"/>
</dbReference>
<dbReference type="EMBL" id="NSKD01000001">
    <property type="protein sequence ID" value="PAU81953.1"/>
    <property type="molecule type" value="Genomic_DNA"/>
</dbReference>
<dbReference type="Proteomes" id="UP000218896">
    <property type="component" value="Unassembled WGS sequence"/>
</dbReference>
<comment type="caution">
    <text evidence="6">The sequence shown here is derived from an EMBL/GenBank/DDBJ whole genome shotgun (WGS) entry which is preliminary data.</text>
</comment>
<sequence length="214" mass="23658">MPRTARHDHQVTLQRAAHLFWERGYHACSLKDLETTLDMRPGSIYAAFGSKENLFQAALTTYYEQLVNGMARVLQAHDRVLDGLTAYLRQLAAEATGEAGAGDAPVAACMMVKTLLETTADTPALNETVNELFDRIESDLTATLERARGLGELPPETDCVRLARLWQAQIMALRTFAHRRVDPESVLLLAEDMIGALQRHALKPRDESMATAGP</sequence>
<dbReference type="GO" id="GO:0003677">
    <property type="term" value="F:DNA binding"/>
    <property type="evidence" value="ECO:0007669"/>
    <property type="project" value="UniProtKB-UniRule"/>
</dbReference>
<dbReference type="SUPFAM" id="SSF46689">
    <property type="entry name" value="Homeodomain-like"/>
    <property type="match status" value="1"/>
</dbReference>
<reference evidence="6 7" key="1">
    <citation type="submission" date="2017-08" db="EMBL/GenBank/DDBJ databases">
        <title>Halovibrio sewagensis sp. nov., isolated from wastewater of high salinity.</title>
        <authorList>
            <person name="Dong X."/>
            <person name="Zhang G."/>
        </authorList>
    </citation>
    <scope>NUCLEOTIDE SEQUENCE [LARGE SCALE GENOMIC DNA]</scope>
    <source>
        <strain evidence="6 7">YL5-2</strain>
    </source>
</reference>
<protein>
    <submittedName>
        <fullName evidence="6">TetR family transcriptional regulator</fullName>
    </submittedName>
</protein>
<keyword evidence="3" id="KW-0804">Transcription</keyword>
<dbReference type="SUPFAM" id="SSF48498">
    <property type="entry name" value="Tetracyclin repressor-like, C-terminal domain"/>
    <property type="match status" value="1"/>
</dbReference>
<dbReference type="Pfam" id="PF16925">
    <property type="entry name" value="TetR_C_13"/>
    <property type="match status" value="1"/>
</dbReference>
<keyword evidence="1" id="KW-0805">Transcription regulation</keyword>
<name>A0A2A2FBM7_9GAMM</name>
<organism evidence="6 7">
    <name type="scientific">Halovibrio salipaludis</name>
    <dbReference type="NCBI Taxonomy" id="2032626"/>
    <lineage>
        <taxon>Bacteria</taxon>
        <taxon>Pseudomonadati</taxon>
        <taxon>Pseudomonadota</taxon>
        <taxon>Gammaproteobacteria</taxon>
        <taxon>Oceanospirillales</taxon>
        <taxon>Halomonadaceae</taxon>
        <taxon>Halovibrio</taxon>
    </lineage>
</organism>
<dbReference type="Gene3D" id="1.10.10.60">
    <property type="entry name" value="Homeodomain-like"/>
    <property type="match status" value="1"/>
</dbReference>
<feature type="DNA-binding region" description="H-T-H motif" evidence="4">
    <location>
        <begin position="29"/>
        <end position="48"/>
    </location>
</feature>
<dbReference type="PANTHER" id="PTHR47506:SF10">
    <property type="entry name" value="TRANSCRIPTIONAL REGULATORY PROTEIN"/>
    <property type="match status" value="1"/>
</dbReference>
<dbReference type="AlphaFoldDB" id="A0A2A2FBM7"/>
<keyword evidence="2 4" id="KW-0238">DNA-binding</keyword>
<gene>
    <name evidence="6" type="ORF">CK501_02045</name>
</gene>
<evidence type="ECO:0000256" key="1">
    <source>
        <dbReference type="ARBA" id="ARBA00023015"/>
    </source>
</evidence>
<accession>A0A2A2FBM7</accession>
<dbReference type="InterPro" id="IPR036271">
    <property type="entry name" value="Tet_transcr_reg_TetR-rel_C_sf"/>
</dbReference>
<evidence type="ECO:0000313" key="6">
    <source>
        <dbReference type="EMBL" id="PAU81953.1"/>
    </source>
</evidence>
<feature type="domain" description="HTH tetR-type" evidence="5">
    <location>
        <begin position="6"/>
        <end position="66"/>
    </location>
</feature>
<dbReference type="InterPro" id="IPR011075">
    <property type="entry name" value="TetR_C"/>
</dbReference>
<dbReference type="InterPro" id="IPR001647">
    <property type="entry name" value="HTH_TetR"/>
</dbReference>
<evidence type="ECO:0000256" key="4">
    <source>
        <dbReference type="PROSITE-ProRule" id="PRU00335"/>
    </source>
</evidence>
<evidence type="ECO:0000256" key="2">
    <source>
        <dbReference type="ARBA" id="ARBA00023125"/>
    </source>
</evidence>
<dbReference type="Pfam" id="PF00440">
    <property type="entry name" value="TetR_N"/>
    <property type="match status" value="1"/>
</dbReference>
<keyword evidence="7" id="KW-1185">Reference proteome</keyword>
<proteinExistence type="predicted"/>
<evidence type="ECO:0000256" key="3">
    <source>
        <dbReference type="ARBA" id="ARBA00023163"/>
    </source>
</evidence>
<dbReference type="RefSeq" id="WP_095616052.1">
    <property type="nucleotide sequence ID" value="NZ_NSKD01000001.1"/>
</dbReference>
<evidence type="ECO:0000313" key="7">
    <source>
        <dbReference type="Proteomes" id="UP000218896"/>
    </source>
</evidence>
<dbReference type="OrthoDB" id="270177at2"/>
<dbReference type="InterPro" id="IPR009057">
    <property type="entry name" value="Homeodomain-like_sf"/>
</dbReference>
<dbReference type="PANTHER" id="PTHR47506">
    <property type="entry name" value="TRANSCRIPTIONAL REGULATORY PROTEIN"/>
    <property type="match status" value="1"/>
</dbReference>
<evidence type="ECO:0000259" key="5">
    <source>
        <dbReference type="PROSITE" id="PS50977"/>
    </source>
</evidence>